<evidence type="ECO:0000256" key="6">
    <source>
        <dbReference type="PROSITE-ProRule" id="PRU01240"/>
    </source>
</evidence>
<keyword evidence="2 6" id="KW-0645">Protease</keyword>
<feature type="region of interest" description="Disordered" evidence="8">
    <location>
        <begin position="350"/>
        <end position="374"/>
    </location>
</feature>
<evidence type="ECO:0000256" key="1">
    <source>
        <dbReference type="ARBA" id="ARBA00011073"/>
    </source>
</evidence>
<accession>A0A1T5M656</accession>
<gene>
    <name evidence="13" type="ORF">SAMN02194393_03893</name>
</gene>
<dbReference type="Gene3D" id="3.40.50.200">
    <property type="entry name" value="Peptidase S8/S53 domain"/>
    <property type="match status" value="1"/>
</dbReference>
<evidence type="ECO:0000256" key="7">
    <source>
        <dbReference type="RuleBase" id="RU003355"/>
    </source>
</evidence>
<dbReference type="PROSITE" id="PS00138">
    <property type="entry name" value="SUBTILASE_SER"/>
    <property type="match status" value="1"/>
</dbReference>
<dbReference type="AlphaFoldDB" id="A0A1T5M656"/>
<sequence length="575" mass="62029">MRKIFSGKKAISIMLCLTMVASLSICGFASDDKIKADKPKVKIEKIEMKEIFDKNKDKIFESLSKEMKKTEDELPVIIVFNEKSDKVKSNNIKSLLGKYKVKHEYKNIPAAAMKLNKEEIEELSKLDIVKHIEYDEEVKTFNDTANYWFGTEKARNDFDLDGDRDGNINNYSKDDVVVAVIDTGIDGNHVDLDGGKIIAWKDYVGNQSSPYDDHGHGTHVSGIIAGEGDGNQDYKGVAEGAALVGLKVLNDQGSGSMSDVTAAIDWCITNKDLYGIDIINMSLGTSGSSDGTDSTSLAVNRAADSGIAVLVAAGNSGPAKYTVGSPGAAEKAITVAAMADVGENGFNITDFSSRGPTADERMKPDISAPGYKITAPEANSTNNYVEFSGTSMATPFTAGTVALMLDANSNLTPTQIKDNLISTAQDWGGNGQDVDYGFGKLDGYEAIKEAGGFSGNNIDLPNHIYDSDSLANKGSTDVWEFTVTDTSYPIAITLIMPNWQGGSWWGGEPDFDLYLYDSNQNQLASSTGSTRQETINFTPSTTGTYKIEVYSYSDSGDYFLDLSAGADNLTLVQNQ</sequence>
<keyword evidence="4 6" id="KW-0720">Serine protease</keyword>
<keyword evidence="3 6" id="KW-0378">Hydrolase</keyword>
<dbReference type="PANTHER" id="PTHR43806:SF65">
    <property type="entry name" value="SERINE PROTEASE APRX"/>
    <property type="match status" value="1"/>
</dbReference>
<feature type="active site" description="Charge relay system" evidence="5 6">
    <location>
        <position position="216"/>
    </location>
</feature>
<evidence type="ECO:0000259" key="12">
    <source>
        <dbReference type="Pfam" id="PF18237"/>
    </source>
</evidence>
<evidence type="ECO:0000256" key="2">
    <source>
        <dbReference type="ARBA" id="ARBA00022670"/>
    </source>
</evidence>
<feature type="domain" description="Peptidase S8/S53" evidence="10">
    <location>
        <begin position="174"/>
        <end position="439"/>
    </location>
</feature>
<dbReference type="InterPro" id="IPR036852">
    <property type="entry name" value="Peptidase_S8/S53_dom_sf"/>
</dbReference>
<dbReference type="GO" id="GO:0004252">
    <property type="term" value="F:serine-type endopeptidase activity"/>
    <property type="evidence" value="ECO:0007669"/>
    <property type="project" value="UniProtKB-UniRule"/>
</dbReference>
<evidence type="ECO:0000256" key="4">
    <source>
        <dbReference type="ARBA" id="ARBA00022825"/>
    </source>
</evidence>
<name>A0A1T5M656_9FIRM</name>
<dbReference type="PROSITE" id="PS00137">
    <property type="entry name" value="SUBTILASE_HIS"/>
    <property type="match status" value="1"/>
</dbReference>
<evidence type="ECO:0000313" key="14">
    <source>
        <dbReference type="Proteomes" id="UP000190285"/>
    </source>
</evidence>
<dbReference type="InterPro" id="IPR000209">
    <property type="entry name" value="Peptidase_S8/S53_dom"/>
</dbReference>
<dbReference type="InterPro" id="IPR015500">
    <property type="entry name" value="Peptidase_S8_subtilisin-rel"/>
</dbReference>
<dbReference type="InterPro" id="IPR037045">
    <property type="entry name" value="S8pro/Inhibitor_I9_sf"/>
</dbReference>
<proteinExistence type="inferred from homology"/>
<evidence type="ECO:0000256" key="8">
    <source>
        <dbReference type="SAM" id="MobiDB-lite"/>
    </source>
</evidence>
<keyword evidence="9" id="KW-0732">Signal</keyword>
<feature type="chain" id="PRO_5039629550" evidence="9">
    <location>
        <begin position="30"/>
        <end position="575"/>
    </location>
</feature>
<dbReference type="SUPFAM" id="SSF52743">
    <property type="entry name" value="Subtilisin-like"/>
    <property type="match status" value="1"/>
</dbReference>
<evidence type="ECO:0000256" key="3">
    <source>
        <dbReference type="ARBA" id="ARBA00022801"/>
    </source>
</evidence>
<dbReference type="InterPro" id="IPR023828">
    <property type="entry name" value="Peptidase_S8_Ser-AS"/>
</dbReference>
<keyword evidence="14" id="KW-1185">Reference proteome</keyword>
<reference evidence="13 14" key="1">
    <citation type="submission" date="2017-02" db="EMBL/GenBank/DDBJ databases">
        <authorList>
            <person name="Peterson S.W."/>
        </authorList>
    </citation>
    <scope>NUCLEOTIDE SEQUENCE [LARGE SCALE GENOMIC DNA]</scope>
    <source>
        <strain evidence="13 14">M1</strain>
    </source>
</reference>
<dbReference type="Pfam" id="PF18237">
    <property type="entry name" value="Tk-SP_N-pro"/>
    <property type="match status" value="1"/>
</dbReference>
<dbReference type="InterPro" id="IPR022398">
    <property type="entry name" value="Peptidase_S8_His-AS"/>
</dbReference>
<dbReference type="PANTHER" id="PTHR43806">
    <property type="entry name" value="PEPTIDASE S8"/>
    <property type="match status" value="1"/>
</dbReference>
<organism evidence="13 14">
    <name type="scientific">Maledivibacter halophilus</name>
    <dbReference type="NCBI Taxonomy" id="36842"/>
    <lineage>
        <taxon>Bacteria</taxon>
        <taxon>Bacillati</taxon>
        <taxon>Bacillota</taxon>
        <taxon>Clostridia</taxon>
        <taxon>Peptostreptococcales</taxon>
        <taxon>Caminicellaceae</taxon>
        <taxon>Maledivibacter</taxon>
    </lineage>
</organism>
<dbReference type="RefSeq" id="WP_079493927.1">
    <property type="nucleotide sequence ID" value="NZ_FUZT01000010.1"/>
</dbReference>
<evidence type="ECO:0000313" key="13">
    <source>
        <dbReference type="EMBL" id="SKC83359.1"/>
    </source>
</evidence>
<dbReference type="PROSITE" id="PS51892">
    <property type="entry name" value="SUBTILASE"/>
    <property type="match status" value="1"/>
</dbReference>
<feature type="active site" description="Charge relay system" evidence="5 6">
    <location>
        <position position="391"/>
    </location>
</feature>
<comment type="similarity">
    <text evidence="1 6 7">Belongs to the peptidase S8 family.</text>
</comment>
<dbReference type="GO" id="GO:0006508">
    <property type="term" value="P:proteolysis"/>
    <property type="evidence" value="ECO:0007669"/>
    <property type="project" value="UniProtKB-KW"/>
</dbReference>
<dbReference type="InterPro" id="IPR023827">
    <property type="entry name" value="Peptidase_S8_Asp-AS"/>
</dbReference>
<dbReference type="Gene3D" id="2.60.120.380">
    <property type="match status" value="1"/>
</dbReference>
<feature type="domain" description="Tk-SP N-propeptide" evidence="12">
    <location>
        <begin position="54"/>
        <end position="118"/>
    </location>
</feature>
<feature type="domain" description="Peptidase C-terminal archaeal/bacterial" evidence="11">
    <location>
        <begin position="476"/>
        <end position="551"/>
    </location>
</feature>
<dbReference type="CDD" id="cd07487">
    <property type="entry name" value="Peptidases_S8_1"/>
    <property type="match status" value="1"/>
</dbReference>
<evidence type="ECO:0000259" key="10">
    <source>
        <dbReference type="Pfam" id="PF00082"/>
    </source>
</evidence>
<dbReference type="Gene3D" id="3.30.70.80">
    <property type="entry name" value="Peptidase S8 propeptide/proteinase inhibitor I9"/>
    <property type="match status" value="1"/>
</dbReference>
<dbReference type="InterPro" id="IPR041326">
    <property type="entry name" value="Tk-SP_N-pro"/>
</dbReference>
<dbReference type="InterPro" id="IPR050131">
    <property type="entry name" value="Peptidase_S8_subtilisin-like"/>
</dbReference>
<dbReference type="InterPro" id="IPR007280">
    <property type="entry name" value="Peptidase_C_arc/bac"/>
</dbReference>
<feature type="signal peptide" evidence="9">
    <location>
        <begin position="1"/>
        <end position="29"/>
    </location>
</feature>
<evidence type="ECO:0000256" key="5">
    <source>
        <dbReference type="PIRSR" id="PIRSR615500-1"/>
    </source>
</evidence>
<protein>
    <submittedName>
        <fullName evidence="13">Serine protease AprX</fullName>
    </submittedName>
</protein>
<dbReference type="PRINTS" id="PR00723">
    <property type="entry name" value="SUBTILISIN"/>
</dbReference>
<dbReference type="EMBL" id="FUZT01000010">
    <property type="protein sequence ID" value="SKC83359.1"/>
    <property type="molecule type" value="Genomic_DNA"/>
</dbReference>
<dbReference type="Pfam" id="PF00082">
    <property type="entry name" value="Peptidase_S8"/>
    <property type="match status" value="1"/>
</dbReference>
<evidence type="ECO:0000259" key="11">
    <source>
        <dbReference type="Pfam" id="PF04151"/>
    </source>
</evidence>
<evidence type="ECO:0000256" key="9">
    <source>
        <dbReference type="SAM" id="SignalP"/>
    </source>
</evidence>
<dbReference type="Pfam" id="PF04151">
    <property type="entry name" value="PPC"/>
    <property type="match status" value="1"/>
</dbReference>
<dbReference type="OrthoDB" id="9798386at2"/>
<dbReference type="Proteomes" id="UP000190285">
    <property type="component" value="Unassembled WGS sequence"/>
</dbReference>
<dbReference type="STRING" id="36842.SAMN02194393_03893"/>
<feature type="active site" description="Charge relay system" evidence="5 6">
    <location>
        <position position="182"/>
    </location>
</feature>
<dbReference type="PROSITE" id="PS00136">
    <property type="entry name" value="SUBTILASE_ASP"/>
    <property type="match status" value="1"/>
</dbReference>
<dbReference type="SUPFAM" id="SSF89260">
    <property type="entry name" value="Collagen-binding domain"/>
    <property type="match status" value="1"/>
</dbReference>